<evidence type="ECO:0000256" key="3">
    <source>
        <dbReference type="SAM" id="MobiDB-lite"/>
    </source>
</evidence>
<dbReference type="Pfam" id="PF00026">
    <property type="entry name" value="Asp"/>
    <property type="match status" value="1"/>
</dbReference>
<dbReference type="InterPro" id="IPR034164">
    <property type="entry name" value="Pepsin-like_dom"/>
</dbReference>
<comment type="caution">
    <text evidence="5">The sequence shown here is derived from an EMBL/GenBank/DDBJ whole genome shotgun (WGS) entry which is preliminary data.</text>
</comment>
<evidence type="ECO:0000259" key="4">
    <source>
        <dbReference type="PROSITE" id="PS51767"/>
    </source>
</evidence>
<protein>
    <recommendedName>
        <fullName evidence="4">Peptidase A1 domain-containing protein</fullName>
    </recommendedName>
</protein>
<dbReference type="GO" id="GO:0006508">
    <property type="term" value="P:proteolysis"/>
    <property type="evidence" value="ECO:0007669"/>
    <property type="project" value="InterPro"/>
</dbReference>
<dbReference type="InterPro" id="IPR001461">
    <property type="entry name" value="Aspartic_peptidase_A1"/>
</dbReference>
<evidence type="ECO:0000256" key="1">
    <source>
        <dbReference type="ARBA" id="ARBA00007447"/>
    </source>
</evidence>
<comment type="similarity">
    <text evidence="1">Belongs to the peptidase A1 family.</text>
</comment>
<feature type="region of interest" description="Disordered" evidence="3">
    <location>
        <begin position="1"/>
        <end position="56"/>
    </location>
</feature>
<feature type="domain" description="Peptidase A1" evidence="4">
    <location>
        <begin position="112"/>
        <end position="453"/>
    </location>
</feature>
<dbReference type="PRINTS" id="PR00792">
    <property type="entry name" value="PEPSIN"/>
</dbReference>
<dbReference type="AlphaFoldDB" id="A0A1S9RCT3"/>
<evidence type="ECO:0000256" key="2">
    <source>
        <dbReference type="ARBA" id="ARBA00022801"/>
    </source>
</evidence>
<dbReference type="Proteomes" id="UP000190744">
    <property type="component" value="Unassembled WGS sequence"/>
</dbReference>
<keyword evidence="2" id="KW-0378">Hydrolase</keyword>
<sequence>MDQTSLRNSEKPQLPENGQADEQLAGNNHTNYYLIDVEEPAPAASETDSPPSARPYCPEMPIHELARAPKVRWDPQRWTLERAVVSAGTTGVDSVIVPLFCDVKNNATPVNYRIELQVGHDPDHRFHVQVDSGSSVLWLRSRLHPDEELKPLDLPALDVFLESINEVTPRPPQPYKLSYGSGSQVEMKMHTAPITLGNLSVEQMFGAVPFRKLSPTMPSGILGLGFSVPDSPLPHHVNLVLQMHKAGLVKYASFAMIGPRSEPASNPLVRREGERTHRGWFVLGALDDKYHRGITWCPIQTQNGEHRKWVVPLRKVIVNGIVVCENQRALLDTGCTYLLTGVKNMAALAEAMRGTRTLRGVEYTPGALRSVEFVFGNNDEDNKEASFGLNPEDLTLGCGVEDTTMQRSPFESFKDGRLEDQHPDGDYWILGGIFLDNMITIFDYMGSTRVGFAAKSDIDPR</sequence>
<dbReference type="InterPro" id="IPR033121">
    <property type="entry name" value="PEPTIDASE_A1"/>
</dbReference>
<organism evidence="5 6">
    <name type="scientific">Penicillium brasilianum</name>
    <dbReference type="NCBI Taxonomy" id="104259"/>
    <lineage>
        <taxon>Eukaryota</taxon>
        <taxon>Fungi</taxon>
        <taxon>Dikarya</taxon>
        <taxon>Ascomycota</taxon>
        <taxon>Pezizomycotina</taxon>
        <taxon>Eurotiomycetes</taxon>
        <taxon>Eurotiomycetidae</taxon>
        <taxon>Eurotiales</taxon>
        <taxon>Aspergillaceae</taxon>
        <taxon>Penicillium</taxon>
    </lineage>
</organism>
<dbReference type="EMBL" id="LJBN01000205">
    <property type="protein sequence ID" value="OOQ83080.1"/>
    <property type="molecule type" value="Genomic_DNA"/>
</dbReference>
<dbReference type="InterPro" id="IPR021109">
    <property type="entry name" value="Peptidase_aspartic_dom_sf"/>
</dbReference>
<dbReference type="PANTHER" id="PTHR47966">
    <property type="entry name" value="BETA-SITE APP-CLEAVING ENZYME, ISOFORM A-RELATED"/>
    <property type="match status" value="1"/>
</dbReference>
<dbReference type="GO" id="GO:0004190">
    <property type="term" value="F:aspartic-type endopeptidase activity"/>
    <property type="evidence" value="ECO:0007669"/>
    <property type="project" value="InterPro"/>
</dbReference>
<accession>A0A1S9RCT3</accession>
<name>A0A1S9RCT3_PENBI</name>
<evidence type="ECO:0000313" key="5">
    <source>
        <dbReference type="EMBL" id="OOQ83080.1"/>
    </source>
</evidence>
<gene>
    <name evidence="5" type="ORF">PEBR_38562</name>
</gene>
<proteinExistence type="inferred from homology"/>
<reference evidence="6" key="1">
    <citation type="submission" date="2015-09" db="EMBL/GenBank/DDBJ databases">
        <authorList>
            <person name="Fill T.P."/>
            <person name="Baretta J.F."/>
            <person name="de Almeida L.G."/>
            <person name="Rocha M."/>
            <person name="de Souza D.H."/>
            <person name="Malavazi I."/>
            <person name="Cerdeira L.T."/>
            <person name="Hong H."/>
            <person name="Samborskyy M."/>
            <person name="de Vasconcelos A.T."/>
            <person name="Leadlay P."/>
            <person name="Rodrigues-Filho E."/>
        </authorList>
    </citation>
    <scope>NUCLEOTIDE SEQUENCE [LARGE SCALE GENOMIC DNA]</scope>
    <source>
        <strain evidence="6">LaBioMMi 136</strain>
    </source>
</reference>
<dbReference type="Gene3D" id="2.40.70.10">
    <property type="entry name" value="Acid Proteases"/>
    <property type="match status" value="2"/>
</dbReference>
<dbReference type="CDD" id="cd05471">
    <property type="entry name" value="pepsin_like"/>
    <property type="match status" value="1"/>
</dbReference>
<dbReference type="SUPFAM" id="SSF50630">
    <property type="entry name" value="Acid proteases"/>
    <property type="match status" value="1"/>
</dbReference>
<dbReference type="PROSITE" id="PS51767">
    <property type="entry name" value="PEPTIDASE_A1"/>
    <property type="match status" value="1"/>
</dbReference>
<evidence type="ECO:0000313" key="6">
    <source>
        <dbReference type="Proteomes" id="UP000190744"/>
    </source>
</evidence>
<dbReference type="PANTHER" id="PTHR47966:SF51">
    <property type="entry name" value="BETA-SITE APP-CLEAVING ENZYME, ISOFORM A-RELATED"/>
    <property type="match status" value="1"/>
</dbReference>